<feature type="domain" description="DUF1468" evidence="2">
    <location>
        <begin position="16"/>
        <end position="163"/>
    </location>
</feature>
<name>A0A1U9YZM7_9HYPH</name>
<sequence length="163" mass="17649">MNDKQSSGWFEIGVYSVLLCVVASVFWSTLGLPASTREPLGSASLPQIVSVIIGIFCVILIWRALAAMRPAVGRTPAPNDEAVSHRRRTDKAAICLGIAIAFALALQLRLLNAAILTPAFLLSLMLVLHGFRPRTILPSVAISLIVGIVTVYAFKNFFYIDLP</sequence>
<dbReference type="EMBL" id="CP020330">
    <property type="protein sequence ID" value="AQZ50897.1"/>
    <property type="molecule type" value="Genomic_DNA"/>
</dbReference>
<dbReference type="InterPro" id="IPR009936">
    <property type="entry name" value="DUF1468"/>
</dbReference>
<accession>A0A1U9YZM7</accession>
<dbReference type="STRING" id="1122214.Mame_01546"/>
<feature type="transmembrane region" description="Helical" evidence="1">
    <location>
        <begin position="92"/>
        <end position="108"/>
    </location>
</feature>
<dbReference type="AlphaFoldDB" id="A0A1U9YZM7"/>
<protein>
    <submittedName>
        <fullName evidence="3">Tripartite tricarboxylate transporter TctB family protein</fullName>
    </submittedName>
</protein>
<proteinExistence type="predicted"/>
<feature type="transmembrane region" description="Helical" evidence="1">
    <location>
        <begin position="136"/>
        <end position="154"/>
    </location>
</feature>
<keyword evidence="1" id="KW-1133">Transmembrane helix</keyword>
<keyword evidence="1" id="KW-0812">Transmembrane</keyword>
<dbReference type="KEGG" id="mmed:Mame_01546"/>
<gene>
    <name evidence="3" type="ORF">Mame_01546</name>
</gene>
<dbReference type="OrthoDB" id="7850121at2"/>
<keyword evidence="1" id="KW-0472">Membrane</keyword>
<dbReference type="Proteomes" id="UP000191135">
    <property type="component" value="Chromosome"/>
</dbReference>
<evidence type="ECO:0000256" key="1">
    <source>
        <dbReference type="SAM" id="Phobius"/>
    </source>
</evidence>
<feature type="transmembrane region" description="Helical" evidence="1">
    <location>
        <begin position="12"/>
        <end position="32"/>
    </location>
</feature>
<reference evidence="3 4" key="1">
    <citation type="submission" date="2017-03" db="EMBL/GenBank/DDBJ databases">
        <title>Foreign affairs: Plasmid Transfer between Roseobacters and Rhizobia.</title>
        <authorList>
            <person name="Bartling P."/>
            <person name="Bunk B."/>
            <person name="Overmann J."/>
            <person name="Brinkmann H."/>
            <person name="Petersen J."/>
        </authorList>
    </citation>
    <scope>NUCLEOTIDE SEQUENCE [LARGE SCALE GENOMIC DNA]</scope>
    <source>
        <strain evidence="3 4">MACL11</strain>
    </source>
</reference>
<organism evidence="3 4">
    <name type="scientific">Martelella mediterranea DSM 17316</name>
    <dbReference type="NCBI Taxonomy" id="1122214"/>
    <lineage>
        <taxon>Bacteria</taxon>
        <taxon>Pseudomonadati</taxon>
        <taxon>Pseudomonadota</taxon>
        <taxon>Alphaproteobacteria</taxon>
        <taxon>Hyphomicrobiales</taxon>
        <taxon>Aurantimonadaceae</taxon>
        <taxon>Martelella</taxon>
    </lineage>
</organism>
<dbReference type="Pfam" id="PF07331">
    <property type="entry name" value="TctB"/>
    <property type="match status" value="1"/>
</dbReference>
<keyword evidence="4" id="KW-1185">Reference proteome</keyword>
<evidence type="ECO:0000259" key="2">
    <source>
        <dbReference type="Pfam" id="PF07331"/>
    </source>
</evidence>
<feature type="transmembrane region" description="Helical" evidence="1">
    <location>
        <begin position="44"/>
        <end position="65"/>
    </location>
</feature>
<dbReference type="RefSeq" id="WP_018067356.1">
    <property type="nucleotide sequence ID" value="NZ_AQWH01000039.1"/>
</dbReference>
<evidence type="ECO:0000313" key="3">
    <source>
        <dbReference type="EMBL" id="AQZ50897.1"/>
    </source>
</evidence>
<evidence type="ECO:0000313" key="4">
    <source>
        <dbReference type="Proteomes" id="UP000191135"/>
    </source>
</evidence>